<proteinExistence type="inferred from homology"/>
<dbReference type="GO" id="GO:0005694">
    <property type="term" value="C:chromosome"/>
    <property type="evidence" value="ECO:0007669"/>
    <property type="project" value="InterPro"/>
</dbReference>
<dbReference type="InterPro" id="IPR013757">
    <property type="entry name" value="Topo_IIA_A_a_sf"/>
</dbReference>
<keyword evidence="8" id="KW-0963">Cytoplasm</keyword>
<dbReference type="GO" id="GO:0006265">
    <property type="term" value="P:DNA topological change"/>
    <property type="evidence" value="ECO:0007669"/>
    <property type="project" value="UniProtKB-UniRule"/>
</dbReference>
<dbReference type="RefSeq" id="WP_090025432.1">
    <property type="nucleotide sequence ID" value="NZ_FNEB01000001.1"/>
</dbReference>
<dbReference type="InterPro" id="IPR035516">
    <property type="entry name" value="Gyrase/topoIV_suA_C"/>
</dbReference>
<dbReference type="Pfam" id="PF03989">
    <property type="entry name" value="DNA_gyraseA_C"/>
    <property type="match status" value="6"/>
</dbReference>
<dbReference type="STRING" id="490829.SAMN05421850_101125"/>
<comment type="miscellaneous">
    <text evidence="8">Few gyrases are as efficient as E.coli at forming negative supercoils. Not all organisms have 2 type II topoisomerases; in organisms with a single type II topoisomerase this enzyme also has to decatenate newly replicated chromosomes.</text>
</comment>
<accession>A0A1G8GK93</accession>
<dbReference type="Gene3D" id="3.30.1360.40">
    <property type="match status" value="1"/>
</dbReference>
<dbReference type="PROSITE" id="PS52040">
    <property type="entry name" value="TOPO_IIA"/>
    <property type="match status" value="1"/>
</dbReference>
<dbReference type="GO" id="GO:0005524">
    <property type="term" value="F:ATP binding"/>
    <property type="evidence" value="ECO:0007669"/>
    <property type="project" value="UniProtKB-UniRule"/>
</dbReference>
<dbReference type="InterPro" id="IPR006691">
    <property type="entry name" value="GyrA/parC_rep"/>
</dbReference>
<gene>
    <name evidence="8" type="primary">gyrA</name>
    <name evidence="12" type="ORF">SAMN05421850_101125</name>
</gene>
<comment type="subunit">
    <text evidence="8">Heterotetramer, composed of two GyrA and two GyrB chains. In the heterotetramer, GyrA contains the active site tyrosine that forms a transient covalent intermediate with DNA, while GyrB binds cofactors and catalyzes ATP hydrolysis.</text>
</comment>
<feature type="short sequence motif" description="GyrA-box" evidence="8">
    <location>
        <begin position="566"/>
        <end position="572"/>
    </location>
</feature>
<dbReference type="HAMAP" id="MF_01897">
    <property type="entry name" value="GyrA"/>
    <property type="match status" value="1"/>
</dbReference>
<dbReference type="InterPro" id="IPR050220">
    <property type="entry name" value="Type_II_DNA_Topoisomerases"/>
</dbReference>
<dbReference type="NCBIfam" id="TIGR01063">
    <property type="entry name" value="gyrA"/>
    <property type="match status" value="1"/>
</dbReference>
<dbReference type="Gene3D" id="1.10.268.10">
    <property type="entry name" value="Topoisomerase, domain 3"/>
    <property type="match status" value="1"/>
</dbReference>
<dbReference type="GO" id="GO:0034335">
    <property type="term" value="F:DNA negative supercoiling activity"/>
    <property type="evidence" value="ECO:0007669"/>
    <property type="project" value="UniProtKB-ARBA"/>
</dbReference>
<dbReference type="GO" id="GO:0005737">
    <property type="term" value="C:cytoplasm"/>
    <property type="evidence" value="ECO:0007669"/>
    <property type="project" value="UniProtKB-SubCell"/>
</dbReference>
<name>A0A1G8GK93_9RHOB</name>
<keyword evidence="13" id="KW-1185">Reference proteome</keyword>
<evidence type="ECO:0000256" key="1">
    <source>
        <dbReference type="ARBA" id="ARBA00000185"/>
    </source>
</evidence>
<organism evidence="12 13">
    <name type="scientific">Lutimaribacter saemankumensis</name>
    <dbReference type="NCBI Taxonomy" id="490829"/>
    <lineage>
        <taxon>Bacteria</taxon>
        <taxon>Pseudomonadati</taxon>
        <taxon>Pseudomonadota</taxon>
        <taxon>Alphaproteobacteria</taxon>
        <taxon>Rhodobacterales</taxon>
        <taxon>Roseobacteraceae</taxon>
        <taxon>Lutimaribacter</taxon>
    </lineage>
</organism>
<evidence type="ECO:0000256" key="2">
    <source>
        <dbReference type="ARBA" id="ARBA00008263"/>
    </source>
</evidence>
<keyword evidence="4 8" id="KW-0067">ATP-binding</keyword>
<dbReference type="SUPFAM" id="SSF101904">
    <property type="entry name" value="GyrA/ParC C-terminal domain-like"/>
    <property type="match status" value="1"/>
</dbReference>
<dbReference type="OrthoDB" id="9806486at2"/>
<keyword evidence="7 8" id="KW-0413">Isomerase</keyword>
<dbReference type="SUPFAM" id="SSF56719">
    <property type="entry name" value="Type II DNA topoisomerase"/>
    <property type="match status" value="1"/>
</dbReference>
<evidence type="ECO:0000313" key="13">
    <source>
        <dbReference type="Proteomes" id="UP000199340"/>
    </source>
</evidence>
<dbReference type="PANTHER" id="PTHR43493:SF5">
    <property type="entry name" value="DNA GYRASE SUBUNIT A, CHLOROPLASTIC_MITOCHONDRIAL"/>
    <property type="match status" value="1"/>
</dbReference>
<dbReference type="Proteomes" id="UP000199340">
    <property type="component" value="Unassembled WGS sequence"/>
</dbReference>
<dbReference type="FunFam" id="3.90.199.10:FF:000001">
    <property type="entry name" value="DNA gyrase subunit A"/>
    <property type="match status" value="1"/>
</dbReference>
<feature type="region of interest" description="Disordered" evidence="10">
    <location>
        <begin position="1"/>
        <end position="25"/>
    </location>
</feature>
<reference evidence="12 13" key="1">
    <citation type="submission" date="2016-10" db="EMBL/GenBank/DDBJ databases">
        <authorList>
            <person name="de Groot N.N."/>
        </authorList>
    </citation>
    <scope>NUCLEOTIDE SEQUENCE [LARGE SCALE GENOMIC DNA]</scope>
    <source>
        <strain evidence="12 13">DSM 28010</strain>
    </source>
</reference>
<dbReference type="GO" id="GO:0003677">
    <property type="term" value="F:DNA binding"/>
    <property type="evidence" value="ECO:0007669"/>
    <property type="project" value="UniProtKB-UniRule"/>
</dbReference>
<dbReference type="PANTHER" id="PTHR43493">
    <property type="entry name" value="DNA GYRASE/TOPOISOMERASE SUBUNIT A"/>
    <property type="match status" value="1"/>
</dbReference>
<dbReference type="InterPro" id="IPR002205">
    <property type="entry name" value="Topo_IIA_dom_A"/>
</dbReference>
<keyword evidence="5 8" id="KW-0799">Topoisomerase</keyword>
<evidence type="ECO:0000256" key="6">
    <source>
        <dbReference type="ARBA" id="ARBA00023125"/>
    </source>
</evidence>
<comment type="catalytic activity">
    <reaction evidence="1 8 9">
        <text>ATP-dependent breakage, passage and rejoining of double-stranded DNA.</text>
        <dbReference type="EC" id="5.6.2.2"/>
    </reaction>
</comment>
<evidence type="ECO:0000259" key="11">
    <source>
        <dbReference type="PROSITE" id="PS52040"/>
    </source>
</evidence>
<dbReference type="Pfam" id="PF00521">
    <property type="entry name" value="DNA_topoisoIV"/>
    <property type="match status" value="1"/>
</dbReference>
<dbReference type="InterPro" id="IPR013758">
    <property type="entry name" value="Topo_IIA_A/C_ab"/>
</dbReference>
<feature type="active site" description="O-(5'-phospho-DNA)-tyrosine intermediate" evidence="8 9">
    <location>
        <position position="137"/>
    </location>
</feature>
<evidence type="ECO:0000256" key="4">
    <source>
        <dbReference type="ARBA" id="ARBA00022840"/>
    </source>
</evidence>
<dbReference type="AlphaFoldDB" id="A0A1G8GK93"/>
<keyword evidence="6 8" id="KW-0238">DNA-binding</keyword>
<dbReference type="SMART" id="SM00434">
    <property type="entry name" value="TOP4c"/>
    <property type="match status" value="1"/>
</dbReference>
<dbReference type="FunFam" id="3.30.1360.40:FF:000002">
    <property type="entry name" value="DNA gyrase subunit A"/>
    <property type="match status" value="1"/>
</dbReference>
<comment type="subcellular location">
    <subcellularLocation>
        <location evidence="8">Cytoplasm</location>
    </subcellularLocation>
</comment>
<dbReference type="GO" id="GO:0009330">
    <property type="term" value="C:DNA topoisomerase type II (double strand cut, ATP-hydrolyzing) complex"/>
    <property type="evidence" value="ECO:0007669"/>
    <property type="project" value="TreeGrafter"/>
</dbReference>
<dbReference type="GO" id="GO:0006261">
    <property type="term" value="P:DNA-templated DNA replication"/>
    <property type="evidence" value="ECO:0007669"/>
    <property type="project" value="UniProtKB-UniRule"/>
</dbReference>
<evidence type="ECO:0000256" key="7">
    <source>
        <dbReference type="ARBA" id="ARBA00023235"/>
    </source>
</evidence>
<dbReference type="EMBL" id="FNEB01000001">
    <property type="protein sequence ID" value="SDH94747.1"/>
    <property type="molecule type" value="Genomic_DNA"/>
</dbReference>
<evidence type="ECO:0000256" key="3">
    <source>
        <dbReference type="ARBA" id="ARBA00022741"/>
    </source>
</evidence>
<feature type="compositionally biased region" description="Acidic residues" evidence="10">
    <location>
        <begin position="1"/>
        <end position="12"/>
    </location>
</feature>
<sequence length="915" mass="100556">MNDTPETPENDEEKGPERPAYDGPTISITDELKSSYLDYAMSVIVSRAIPDLRDGLKPVHRRILYAMHESGNTHDKSYRKSARPVGDVMGKYHPHGDSAIYDALVRMAQDFSMSLPLLDGQGNFGSMDGDSPAAMRYTEVRMDKPAASLLADIEKETVDFQDNYDGKDREPTVLPARFPNMLVNGAGGIAVGMATNIPPHNLGEVVDATLALIDDPDLSSEQLIEYIPGPDFPTGGILLGRSGARKAYLEGRGSVIIRSKTRVEEIRKDRYAIIIDEIPYQVNKSTMIEKIAEQVREKKIDGIAHVQDESDRDGVRVVVELKRDATPDVVLNQLFRFTPMQTYFGCNMLALNGGRPETLTLRRFLTSFISFREEVVARRTAYDLRKARERSHILCGLAVAVSNVDEVVATIRASADAAEAREKLMTRRWPAQDILPYIALIDDPTHTANEDGTYNLSEAQARAILDLRLQRLTQLGVKEVTDELEELAGKIKEYLEILGSRERIMGIIADELRDVKDQFAVPRRTEIVDWSGDMDDEDLIEREDMVVTITQGGYIKRTPLADFRAQKRGGKGLSGGALKDDDVVTNLFVANTHTQLLVFTTDGMVYKLKTWRLPLGGRTSKGKAIVNILPIQPGVSIAAIMPVDRPEDEWQDLQIFFATTAGDVRRNALSDFTNVKSNGKIAMKLPEGVEMVNARICSEDDDVMLVTDSGRAIRFPTTEVRVFKGRDSTGVRGIRLSGDDKVVSMSVIRHFEATAEERAAYLKMRRAVAGLTDDAETDDDDVAVAGELSADRYAEMSAAENLILTISAGGTGKLSSSHDYPVRGRGGMGVAAMDKAMRGGPLVASFPVELDDQIMLATSKGQSIRVPVEGISFRSRSAGGVKVFNTGKGEEVVSVAWIADQGDEDEGEAEGGTEE</sequence>
<comment type="function">
    <text evidence="8">A type II topoisomerase that negatively supercoils closed circular double-stranded (ds) DNA in an ATP-dependent manner to modulate DNA topology and maintain chromosomes in an underwound state. Negative supercoiling favors strand separation, and DNA replication, transcription, recombination and repair, all of which involve strand separation. Also able to catalyze the interconversion of other topological isomers of dsDNA rings, including catenanes and knotted rings. Type II topoisomerases break and join 2 DNA strands simultaneously in an ATP-dependent manner.</text>
</comment>
<dbReference type="EC" id="5.6.2.2" evidence="8"/>
<dbReference type="InterPro" id="IPR005743">
    <property type="entry name" value="GyrA"/>
</dbReference>
<dbReference type="Gene3D" id="3.90.199.10">
    <property type="entry name" value="Topoisomerase II, domain 5"/>
    <property type="match status" value="1"/>
</dbReference>
<keyword evidence="3 8" id="KW-0547">Nucleotide-binding</keyword>
<dbReference type="CDD" id="cd00187">
    <property type="entry name" value="TOP4c"/>
    <property type="match status" value="1"/>
</dbReference>
<dbReference type="FunFam" id="1.10.268.10:FF:000001">
    <property type="entry name" value="DNA gyrase subunit A"/>
    <property type="match status" value="1"/>
</dbReference>
<comment type="similarity">
    <text evidence="2 8">Belongs to the type II topoisomerase GyrA/ParC subunit family.</text>
</comment>
<dbReference type="InterPro" id="IPR013760">
    <property type="entry name" value="Topo_IIA-like_dom_sf"/>
</dbReference>
<dbReference type="NCBIfam" id="NF004043">
    <property type="entry name" value="PRK05560.1"/>
    <property type="match status" value="1"/>
</dbReference>
<evidence type="ECO:0000256" key="5">
    <source>
        <dbReference type="ARBA" id="ARBA00023029"/>
    </source>
</evidence>
<evidence type="ECO:0000256" key="10">
    <source>
        <dbReference type="SAM" id="MobiDB-lite"/>
    </source>
</evidence>
<evidence type="ECO:0000256" key="9">
    <source>
        <dbReference type="PROSITE-ProRule" id="PRU01384"/>
    </source>
</evidence>
<protein>
    <recommendedName>
        <fullName evidence="8">DNA gyrase subunit A</fullName>
        <ecNumber evidence="8">5.6.2.2</ecNumber>
    </recommendedName>
</protein>
<feature type="domain" description="Topo IIA-type catalytic" evidence="11">
    <location>
        <begin position="49"/>
        <end position="539"/>
    </location>
</feature>
<evidence type="ECO:0000256" key="8">
    <source>
        <dbReference type="HAMAP-Rule" id="MF_01897"/>
    </source>
</evidence>
<dbReference type="NCBIfam" id="NF004044">
    <property type="entry name" value="PRK05561.1"/>
    <property type="match status" value="1"/>
</dbReference>
<dbReference type="Gene3D" id="2.120.10.90">
    <property type="entry name" value="DNA gyrase/topoisomerase IV, subunit A, C-terminal"/>
    <property type="match status" value="1"/>
</dbReference>
<evidence type="ECO:0000313" key="12">
    <source>
        <dbReference type="EMBL" id="SDH94747.1"/>
    </source>
</evidence>